<protein>
    <submittedName>
        <fullName evidence="2">Uncharacterized protein</fullName>
    </submittedName>
</protein>
<evidence type="ECO:0000313" key="3">
    <source>
        <dbReference type="Proteomes" id="UP000613030"/>
    </source>
</evidence>
<evidence type="ECO:0000313" key="2">
    <source>
        <dbReference type="EMBL" id="MBL0743577.1"/>
    </source>
</evidence>
<keyword evidence="3" id="KW-1185">Reference proteome</keyword>
<gene>
    <name evidence="2" type="ORF">JI741_20255</name>
</gene>
<dbReference type="Proteomes" id="UP000613030">
    <property type="component" value="Unassembled WGS sequence"/>
</dbReference>
<organism evidence="2 3">
    <name type="scientific">Chryseolinea lacunae</name>
    <dbReference type="NCBI Taxonomy" id="2801331"/>
    <lineage>
        <taxon>Bacteria</taxon>
        <taxon>Pseudomonadati</taxon>
        <taxon>Bacteroidota</taxon>
        <taxon>Cytophagia</taxon>
        <taxon>Cytophagales</taxon>
        <taxon>Fulvivirgaceae</taxon>
        <taxon>Chryseolinea</taxon>
    </lineage>
</organism>
<evidence type="ECO:0000256" key="1">
    <source>
        <dbReference type="SAM" id="MobiDB-lite"/>
    </source>
</evidence>
<sequence length="102" mass="11165">MEISTSKRLNAPANRHDPPVSKLVRDSILLSKIEAAPERPRSAGCHPSVTTTPGCETGAGAADAQGKQWREVSHVEKKLNFYVKIFHRNFGENKGKAIFALP</sequence>
<proteinExistence type="predicted"/>
<feature type="region of interest" description="Disordered" evidence="1">
    <location>
        <begin position="37"/>
        <end position="62"/>
    </location>
</feature>
<feature type="region of interest" description="Disordered" evidence="1">
    <location>
        <begin position="1"/>
        <end position="20"/>
    </location>
</feature>
<accession>A0ABS1KWH5</accession>
<comment type="caution">
    <text evidence="2">The sequence shown here is derived from an EMBL/GenBank/DDBJ whole genome shotgun (WGS) entry which is preliminary data.</text>
</comment>
<name>A0ABS1KWH5_9BACT</name>
<dbReference type="RefSeq" id="WP_236676185.1">
    <property type="nucleotide sequence ID" value="NZ_JAERRB010000007.1"/>
</dbReference>
<reference evidence="2 3" key="1">
    <citation type="submission" date="2021-01" db="EMBL/GenBank/DDBJ databases">
        <title>Chryseolinea sp. Jin1 Genome sequencing and assembly.</title>
        <authorList>
            <person name="Kim I."/>
        </authorList>
    </citation>
    <scope>NUCLEOTIDE SEQUENCE [LARGE SCALE GENOMIC DNA]</scope>
    <source>
        <strain evidence="2 3">Jin1</strain>
    </source>
</reference>
<dbReference type="EMBL" id="JAERRB010000007">
    <property type="protein sequence ID" value="MBL0743577.1"/>
    <property type="molecule type" value="Genomic_DNA"/>
</dbReference>